<evidence type="ECO:0000313" key="3">
    <source>
        <dbReference type="EMBL" id="KAK3389315.1"/>
    </source>
</evidence>
<keyword evidence="2" id="KW-0472">Membrane</keyword>
<evidence type="ECO:0008006" key="5">
    <source>
        <dbReference type="Google" id="ProtNLM"/>
    </source>
</evidence>
<feature type="compositionally biased region" description="Low complexity" evidence="1">
    <location>
        <begin position="1"/>
        <end position="27"/>
    </location>
</feature>
<reference evidence="3" key="1">
    <citation type="journal article" date="2023" name="Mol. Phylogenet. Evol.">
        <title>Genome-scale phylogeny and comparative genomics of the fungal order Sordariales.</title>
        <authorList>
            <person name="Hensen N."/>
            <person name="Bonometti L."/>
            <person name="Westerberg I."/>
            <person name="Brannstrom I.O."/>
            <person name="Guillou S."/>
            <person name="Cros-Aarteil S."/>
            <person name="Calhoun S."/>
            <person name="Haridas S."/>
            <person name="Kuo A."/>
            <person name="Mondo S."/>
            <person name="Pangilinan J."/>
            <person name="Riley R."/>
            <person name="LaButti K."/>
            <person name="Andreopoulos B."/>
            <person name="Lipzen A."/>
            <person name="Chen C."/>
            <person name="Yan M."/>
            <person name="Daum C."/>
            <person name="Ng V."/>
            <person name="Clum A."/>
            <person name="Steindorff A."/>
            <person name="Ohm R.A."/>
            <person name="Martin F."/>
            <person name="Silar P."/>
            <person name="Natvig D.O."/>
            <person name="Lalanne C."/>
            <person name="Gautier V."/>
            <person name="Ament-Velasquez S.L."/>
            <person name="Kruys A."/>
            <person name="Hutchinson M.I."/>
            <person name="Powell A.J."/>
            <person name="Barry K."/>
            <person name="Miller A.N."/>
            <person name="Grigoriev I.V."/>
            <person name="Debuchy R."/>
            <person name="Gladieux P."/>
            <person name="Hiltunen Thoren M."/>
            <person name="Johannesson H."/>
        </authorList>
    </citation>
    <scope>NUCLEOTIDE SEQUENCE</scope>
    <source>
        <strain evidence="3">CBS 232.78</strain>
    </source>
</reference>
<accession>A0AAE0NXA1</accession>
<feature type="compositionally biased region" description="Low complexity" evidence="1">
    <location>
        <begin position="42"/>
        <end position="51"/>
    </location>
</feature>
<proteinExistence type="predicted"/>
<evidence type="ECO:0000313" key="4">
    <source>
        <dbReference type="Proteomes" id="UP001285441"/>
    </source>
</evidence>
<dbReference type="SUPFAM" id="SSF89372">
    <property type="entry name" value="Fucose-specific lectin"/>
    <property type="match status" value="1"/>
</dbReference>
<reference evidence="3" key="2">
    <citation type="submission" date="2023-06" db="EMBL/GenBank/DDBJ databases">
        <authorList>
            <consortium name="Lawrence Berkeley National Laboratory"/>
            <person name="Haridas S."/>
            <person name="Hensen N."/>
            <person name="Bonometti L."/>
            <person name="Westerberg I."/>
            <person name="Brannstrom I.O."/>
            <person name="Guillou S."/>
            <person name="Cros-Aarteil S."/>
            <person name="Calhoun S."/>
            <person name="Kuo A."/>
            <person name="Mondo S."/>
            <person name="Pangilinan J."/>
            <person name="Riley R."/>
            <person name="LaButti K."/>
            <person name="Andreopoulos B."/>
            <person name="Lipzen A."/>
            <person name="Chen C."/>
            <person name="Yanf M."/>
            <person name="Daum C."/>
            <person name="Ng V."/>
            <person name="Clum A."/>
            <person name="Steindorff A."/>
            <person name="Ohm R."/>
            <person name="Martin F."/>
            <person name="Silar P."/>
            <person name="Natvig D."/>
            <person name="Lalanne C."/>
            <person name="Gautier V."/>
            <person name="Ament-velasquez S.L."/>
            <person name="Kruys A."/>
            <person name="Hutchinson M.I."/>
            <person name="Powell A.J."/>
            <person name="Barry K."/>
            <person name="Miller A.N."/>
            <person name="Grigoriev I.V."/>
            <person name="Debuchy R."/>
            <person name="Gladieux P."/>
            <person name="Thoren M.H."/>
            <person name="Johannesson H."/>
        </authorList>
    </citation>
    <scope>NUCLEOTIDE SEQUENCE</scope>
    <source>
        <strain evidence="3">CBS 232.78</strain>
    </source>
</reference>
<evidence type="ECO:0000256" key="2">
    <source>
        <dbReference type="SAM" id="Phobius"/>
    </source>
</evidence>
<gene>
    <name evidence="3" type="ORF">B0H63DRAFT_537146</name>
</gene>
<feature type="transmembrane region" description="Helical" evidence="2">
    <location>
        <begin position="69"/>
        <end position="93"/>
    </location>
</feature>
<keyword evidence="2" id="KW-0812">Transmembrane</keyword>
<keyword evidence="4" id="KW-1185">Reference proteome</keyword>
<feature type="compositionally biased region" description="Polar residues" evidence="1">
    <location>
        <begin position="158"/>
        <end position="174"/>
    </location>
</feature>
<dbReference type="EMBL" id="JAULSW010000002">
    <property type="protein sequence ID" value="KAK3389315.1"/>
    <property type="molecule type" value="Genomic_DNA"/>
</dbReference>
<sequence length="497" mass="52054">MSPLDTPSDVPNSPSPPSYSNTYVSPSDILTSSTAANTATQPRSGPGSSTAGPPPLDDKSRYSAAKKPWIIGIVAALVAIIIVLAGVLGSGVAKRGAAASAESNSGGGTLIDGSSGGGNNGGGGGNSAGSPTVSQGNPTTFAPKPGSPTTFAPKPGETATQNSQPESSPTSVDSNSICHGRVCLSVLAVAQFSDPPRAFILGRGKDSAVWYRQMDGEKWVSNWESLGGNFASQPAASSGGNGMFDVFGSERNNTIQFKSYGGGAWDPWWKEMGKGADGAPFAVVGCGTEQDLAIMNGGTFWRAYRPKPTGSWTWENHGGPWAPGLVVSCWPGPFHVAAAGYRGAQNPLYVRTWFGGWVDWMLVGGGFRGNLAIASRNTEESLVFGITSNLTMQYHNWTRANKDLTQLIDLGESFQLKHRALIGQTWATGWQDLGGAFNSTPAAITVPKGKVSVFGLGVNGTLFHGTWSTSKSYEWTGNGDWRLDDGPLALGWYEFDI</sequence>
<dbReference type="Proteomes" id="UP001285441">
    <property type="component" value="Unassembled WGS sequence"/>
</dbReference>
<feature type="region of interest" description="Disordered" evidence="1">
    <location>
        <begin position="1"/>
        <end position="61"/>
    </location>
</feature>
<name>A0AAE0NXA1_9PEZI</name>
<dbReference type="AlphaFoldDB" id="A0AAE0NXA1"/>
<comment type="caution">
    <text evidence="3">The sequence shown here is derived from an EMBL/GenBank/DDBJ whole genome shotgun (WGS) entry which is preliminary data.</text>
</comment>
<protein>
    <recommendedName>
        <fullName evidence="5">Fucose-specific lectin</fullName>
    </recommendedName>
</protein>
<keyword evidence="2" id="KW-1133">Transmembrane helix</keyword>
<feature type="compositionally biased region" description="Polar residues" evidence="1">
    <location>
        <begin position="131"/>
        <end position="140"/>
    </location>
</feature>
<feature type="region of interest" description="Disordered" evidence="1">
    <location>
        <begin position="99"/>
        <end position="174"/>
    </location>
</feature>
<evidence type="ECO:0000256" key="1">
    <source>
        <dbReference type="SAM" id="MobiDB-lite"/>
    </source>
</evidence>
<dbReference type="Gene3D" id="2.120.10.70">
    <property type="entry name" value="Fucose-specific lectin"/>
    <property type="match status" value="1"/>
</dbReference>
<feature type="compositionally biased region" description="Polar residues" evidence="1">
    <location>
        <begin position="28"/>
        <end position="41"/>
    </location>
</feature>
<feature type="compositionally biased region" description="Gly residues" evidence="1">
    <location>
        <begin position="105"/>
        <end position="127"/>
    </location>
</feature>
<organism evidence="3 4">
    <name type="scientific">Podospora didyma</name>
    <dbReference type="NCBI Taxonomy" id="330526"/>
    <lineage>
        <taxon>Eukaryota</taxon>
        <taxon>Fungi</taxon>
        <taxon>Dikarya</taxon>
        <taxon>Ascomycota</taxon>
        <taxon>Pezizomycotina</taxon>
        <taxon>Sordariomycetes</taxon>
        <taxon>Sordariomycetidae</taxon>
        <taxon>Sordariales</taxon>
        <taxon>Podosporaceae</taxon>
        <taxon>Podospora</taxon>
    </lineage>
</organism>